<dbReference type="Proteomes" id="UP000324222">
    <property type="component" value="Unassembled WGS sequence"/>
</dbReference>
<evidence type="ECO:0000313" key="3">
    <source>
        <dbReference type="Proteomes" id="UP000324222"/>
    </source>
</evidence>
<sequence>MYYRRRFLYVLVPMICRQQEPRRSWIHKNADNLNATPRSPRGADEESKWTKKNRRGYSRQGLGSIKSVKSCE</sequence>
<feature type="region of interest" description="Disordered" evidence="1">
    <location>
        <begin position="26"/>
        <end position="72"/>
    </location>
</feature>
<reference evidence="2 3" key="1">
    <citation type="submission" date="2019-05" db="EMBL/GenBank/DDBJ databases">
        <title>Another draft genome of Portunus trituberculatus and its Hox gene families provides insights of decapod evolution.</title>
        <authorList>
            <person name="Jeong J.-H."/>
            <person name="Song I."/>
            <person name="Kim S."/>
            <person name="Choi T."/>
            <person name="Kim D."/>
            <person name="Ryu S."/>
            <person name="Kim W."/>
        </authorList>
    </citation>
    <scope>NUCLEOTIDE SEQUENCE [LARGE SCALE GENOMIC DNA]</scope>
    <source>
        <tissue evidence="2">Muscle</tissue>
    </source>
</reference>
<proteinExistence type="predicted"/>
<protein>
    <submittedName>
        <fullName evidence="2">Uncharacterized protein</fullName>
    </submittedName>
</protein>
<organism evidence="2 3">
    <name type="scientific">Portunus trituberculatus</name>
    <name type="common">Swimming crab</name>
    <name type="synonym">Neptunus trituberculatus</name>
    <dbReference type="NCBI Taxonomy" id="210409"/>
    <lineage>
        <taxon>Eukaryota</taxon>
        <taxon>Metazoa</taxon>
        <taxon>Ecdysozoa</taxon>
        <taxon>Arthropoda</taxon>
        <taxon>Crustacea</taxon>
        <taxon>Multicrustacea</taxon>
        <taxon>Malacostraca</taxon>
        <taxon>Eumalacostraca</taxon>
        <taxon>Eucarida</taxon>
        <taxon>Decapoda</taxon>
        <taxon>Pleocyemata</taxon>
        <taxon>Brachyura</taxon>
        <taxon>Eubrachyura</taxon>
        <taxon>Portunoidea</taxon>
        <taxon>Portunidae</taxon>
        <taxon>Portuninae</taxon>
        <taxon>Portunus</taxon>
    </lineage>
</organism>
<name>A0A5B7CQZ6_PORTR</name>
<evidence type="ECO:0000256" key="1">
    <source>
        <dbReference type="SAM" id="MobiDB-lite"/>
    </source>
</evidence>
<gene>
    <name evidence="2" type="ORF">E2C01_003737</name>
</gene>
<dbReference type="AlphaFoldDB" id="A0A5B7CQZ6"/>
<keyword evidence="3" id="KW-1185">Reference proteome</keyword>
<evidence type="ECO:0000313" key="2">
    <source>
        <dbReference type="EMBL" id="MPC11084.1"/>
    </source>
</evidence>
<dbReference type="EMBL" id="VSRR010000143">
    <property type="protein sequence ID" value="MPC11084.1"/>
    <property type="molecule type" value="Genomic_DNA"/>
</dbReference>
<comment type="caution">
    <text evidence="2">The sequence shown here is derived from an EMBL/GenBank/DDBJ whole genome shotgun (WGS) entry which is preliminary data.</text>
</comment>
<accession>A0A5B7CQZ6</accession>